<dbReference type="Proteomes" id="UP000647183">
    <property type="component" value="Unassembled WGS sequence"/>
</dbReference>
<dbReference type="EMBL" id="JACSQJ010000006">
    <property type="protein sequence ID" value="MBD7988565.1"/>
    <property type="molecule type" value="Genomic_DNA"/>
</dbReference>
<evidence type="ECO:0000313" key="4">
    <source>
        <dbReference type="Proteomes" id="UP000647183"/>
    </source>
</evidence>
<dbReference type="RefSeq" id="WP_191729757.1">
    <property type="nucleotide sequence ID" value="NZ_JACSQJ010000006.1"/>
</dbReference>
<proteinExistence type="predicted"/>
<comment type="caution">
    <text evidence="3">The sequence shown here is derived from an EMBL/GenBank/DDBJ whole genome shotgun (WGS) entry which is preliminary data.</text>
</comment>
<name>A0ABR8UKK5_9GAMM</name>
<gene>
    <name evidence="3" type="ORF">H9645_11070</name>
</gene>
<accession>A0ABR8UKK5</accession>
<evidence type="ECO:0000256" key="1">
    <source>
        <dbReference type="SAM" id="MobiDB-lite"/>
    </source>
</evidence>
<keyword evidence="4" id="KW-1185">Reference proteome</keyword>
<evidence type="ECO:0008006" key="5">
    <source>
        <dbReference type="Google" id="ProtNLM"/>
    </source>
</evidence>
<reference evidence="3 4" key="1">
    <citation type="submission" date="2020-08" db="EMBL/GenBank/DDBJ databases">
        <title>A Genomic Blueprint of the Chicken Gut Microbiome.</title>
        <authorList>
            <person name="Gilroy R."/>
            <person name="Ravi A."/>
            <person name="Getino M."/>
            <person name="Pursley I."/>
            <person name="Horton D.L."/>
            <person name="Alikhan N.-F."/>
            <person name="Baker D."/>
            <person name="Gharbi K."/>
            <person name="Hall N."/>
            <person name="Watson M."/>
            <person name="Adriaenssens E.M."/>
            <person name="Foster-Nyarko E."/>
            <person name="Jarju S."/>
            <person name="Secka A."/>
            <person name="Antonio M."/>
            <person name="Oren A."/>
            <person name="Chaudhuri R."/>
            <person name="La Ragione R.M."/>
            <person name="Hildebrand F."/>
            <person name="Pallen M.J."/>
        </authorList>
    </citation>
    <scope>NUCLEOTIDE SEQUENCE [LARGE SCALE GENOMIC DNA]</scope>
    <source>
        <strain evidence="3 4">Sa2BVA3</strain>
    </source>
</reference>
<feature type="chain" id="PRO_5045518680" description="Secreted protein" evidence="2">
    <location>
        <begin position="21"/>
        <end position="165"/>
    </location>
</feature>
<feature type="signal peptide" evidence="2">
    <location>
        <begin position="1"/>
        <end position="20"/>
    </location>
</feature>
<keyword evidence="2" id="KW-0732">Signal</keyword>
<organism evidence="3 4">
    <name type="scientific">Luteimonas colneyensis</name>
    <dbReference type="NCBI Taxonomy" id="2762230"/>
    <lineage>
        <taxon>Bacteria</taxon>
        <taxon>Pseudomonadati</taxon>
        <taxon>Pseudomonadota</taxon>
        <taxon>Gammaproteobacteria</taxon>
        <taxon>Lysobacterales</taxon>
        <taxon>Lysobacteraceae</taxon>
        <taxon>Luteimonas</taxon>
    </lineage>
</organism>
<sequence length="165" mass="18360">MYKLMVLALFALLLPATAMATIDSGGQAFKPDKGLDLTASFGEQRTAINKALSDGETYSELQPADLRVVQDSLGRISTLLGDAQTIDQMSPDAKVELFNEQEKVNTLLVQAHKDSRMICRREKPTGSHRPTTLCLTVAERRRQREAANDFFRYNPRAEGPNNQSF</sequence>
<feature type="region of interest" description="Disordered" evidence="1">
    <location>
        <begin position="146"/>
        <end position="165"/>
    </location>
</feature>
<evidence type="ECO:0000313" key="3">
    <source>
        <dbReference type="EMBL" id="MBD7988565.1"/>
    </source>
</evidence>
<evidence type="ECO:0000256" key="2">
    <source>
        <dbReference type="SAM" id="SignalP"/>
    </source>
</evidence>
<protein>
    <recommendedName>
        <fullName evidence="5">Secreted protein</fullName>
    </recommendedName>
</protein>